<dbReference type="PROSITE" id="PS01185">
    <property type="entry name" value="CTCK_1"/>
    <property type="match status" value="1"/>
</dbReference>
<dbReference type="SMR" id="B4LGT6"/>
<evidence type="ECO:0000259" key="13">
    <source>
        <dbReference type="PROSITE" id="PS50022"/>
    </source>
</evidence>
<feature type="disulfide bond" evidence="9">
    <location>
        <begin position="3759"/>
        <end position="3811"/>
    </location>
</feature>
<evidence type="ECO:0000313" key="18">
    <source>
        <dbReference type="EMBL" id="EDW70551.1"/>
    </source>
</evidence>
<feature type="domain" description="VWFC" evidence="15">
    <location>
        <begin position="3386"/>
        <end position="3454"/>
    </location>
</feature>
<keyword evidence="10" id="KW-0245">EGF-like domain</keyword>
<evidence type="ECO:0000259" key="12">
    <source>
        <dbReference type="PROSITE" id="PS01225"/>
    </source>
</evidence>
<dbReference type="PANTHER" id="PTHR11339">
    <property type="entry name" value="EXTRACELLULAR MATRIX GLYCOPROTEIN RELATED"/>
    <property type="match status" value="1"/>
</dbReference>
<dbReference type="GO" id="GO:0004867">
    <property type="term" value="F:serine-type endopeptidase inhibitor activity"/>
    <property type="evidence" value="ECO:0007669"/>
    <property type="project" value="UniProtKB-KW"/>
</dbReference>
<dbReference type="InterPro" id="IPR013111">
    <property type="entry name" value="EGF_extracell"/>
</dbReference>
<dbReference type="PROSITE" id="PS51233">
    <property type="entry name" value="VWFD"/>
    <property type="match status" value="5"/>
</dbReference>
<evidence type="ECO:0000256" key="5">
    <source>
        <dbReference type="ARBA" id="ARBA00022737"/>
    </source>
</evidence>
<dbReference type="SUPFAM" id="SSF57196">
    <property type="entry name" value="EGF/Laminin"/>
    <property type="match status" value="1"/>
</dbReference>
<feature type="domain" description="F5/8 type C" evidence="13">
    <location>
        <begin position="2250"/>
        <end position="2399"/>
    </location>
</feature>
<evidence type="ECO:0000259" key="16">
    <source>
        <dbReference type="PROSITE" id="PS50940"/>
    </source>
</evidence>
<dbReference type="InParanoid" id="B4LGT6"/>
<evidence type="ECO:0000259" key="15">
    <source>
        <dbReference type="PROSITE" id="PS50184"/>
    </source>
</evidence>
<dbReference type="InterPro" id="IPR008979">
    <property type="entry name" value="Galactose-bd-like_sf"/>
</dbReference>
<dbReference type="SUPFAM" id="SSF57603">
    <property type="entry name" value="FnI-like domain"/>
    <property type="match status" value="1"/>
</dbReference>
<dbReference type="SMART" id="SM00214">
    <property type="entry name" value="VWC"/>
    <property type="match status" value="4"/>
</dbReference>
<dbReference type="InterPro" id="IPR002919">
    <property type="entry name" value="TIL_dom"/>
</dbReference>
<dbReference type="Gene3D" id="2.10.25.10">
    <property type="entry name" value="Laminin"/>
    <property type="match status" value="6"/>
</dbReference>
<dbReference type="CDD" id="cd00057">
    <property type="entry name" value="FA58C"/>
    <property type="match status" value="2"/>
</dbReference>
<dbReference type="PROSITE" id="PS50940">
    <property type="entry name" value="CHIT_BIND_II"/>
    <property type="match status" value="1"/>
</dbReference>
<feature type="domain" description="CTCK" evidence="12">
    <location>
        <begin position="3755"/>
        <end position="3815"/>
    </location>
</feature>
<evidence type="ECO:0000256" key="4">
    <source>
        <dbReference type="ARBA" id="ARBA00022690"/>
    </source>
</evidence>
<dbReference type="SUPFAM" id="SSF57567">
    <property type="entry name" value="Serine protease inhibitors"/>
    <property type="match status" value="4"/>
</dbReference>
<keyword evidence="6" id="KW-0722">Serine protease inhibitor</keyword>
<dbReference type="PROSITE" id="PS50026">
    <property type="entry name" value="EGF_3"/>
    <property type="match status" value="1"/>
</dbReference>
<dbReference type="InterPro" id="IPR012111">
    <property type="entry name" value="Hml"/>
</dbReference>
<dbReference type="InterPro" id="IPR006207">
    <property type="entry name" value="Cys_knot_C"/>
</dbReference>
<dbReference type="GO" id="GO:0005615">
    <property type="term" value="C:extracellular space"/>
    <property type="evidence" value="ECO:0007669"/>
    <property type="project" value="TreeGrafter"/>
</dbReference>
<dbReference type="SUPFAM" id="SSF57625">
    <property type="entry name" value="Invertebrate chitin-binding proteins"/>
    <property type="match status" value="1"/>
</dbReference>
<evidence type="ECO:0000256" key="10">
    <source>
        <dbReference type="PROSITE-ProRule" id="PRU00076"/>
    </source>
</evidence>
<feature type="domain" description="VWFD" evidence="17">
    <location>
        <begin position="1336"/>
        <end position="1519"/>
    </location>
</feature>
<protein>
    <recommendedName>
        <fullName evidence="20">Hemocytin</fullName>
    </recommendedName>
</protein>
<dbReference type="Pfam" id="PF07974">
    <property type="entry name" value="EGF_2"/>
    <property type="match status" value="1"/>
</dbReference>
<dbReference type="PROSITE" id="PS50068">
    <property type="entry name" value="LDLRA_2"/>
    <property type="match status" value="1"/>
</dbReference>
<dbReference type="OrthoDB" id="6262482at2759"/>
<evidence type="ECO:0000256" key="6">
    <source>
        <dbReference type="ARBA" id="ARBA00022900"/>
    </source>
</evidence>
<dbReference type="PIRSF" id="PIRSF036569">
    <property type="entry name" value="Hml"/>
    <property type="match status" value="1"/>
</dbReference>
<dbReference type="PROSITE" id="PS50184">
    <property type="entry name" value="VWFC_2"/>
    <property type="match status" value="1"/>
</dbReference>
<evidence type="ECO:0000259" key="17">
    <source>
        <dbReference type="PROSITE" id="PS51233"/>
    </source>
</evidence>
<organism evidence="18 19">
    <name type="scientific">Drosophila virilis</name>
    <name type="common">Fruit fly</name>
    <dbReference type="NCBI Taxonomy" id="7244"/>
    <lineage>
        <taxon>Eukaryota</taxon>
        <taxon>Metazoa</taxon>
        <taxon>Ecdysozoa</taxon>
        <taxon>Arthropoda</taxon>
        <taxon>Hexapoda</taxon>
        <taxon>Insecta</taxon>
        <taxon>Pterygota</taxon>
        <taxon>Neoptera</taxon>
        <taxon>Endopterygota</taxon>
        <taxon>Diptera</taxon>
        <taxon>Brachycera</taxon>
        <taxon>Muscomorpha</taxon>
        <taxon>Ephydroidea</taxon>
        <taxon>Drosophilidae</taxon>
        <taxon>Drosophila</taxon>
    </lineage>
</organism>
<sequence length="3842" mass="426321">MANKYIYFLAWLLIFSQVCAEEGDIVMSDDDDQSIDPLARAVPEADNQERDERHLNFKIHRAPAVSARYSYAYNDGVGQGGAGGGGGGYGAQHGAFMGGIKTSGSHLMNNALGLLGIGKGVKSNFYGNAAQQLRAYGKCAAITLPQNVQSQCDGNGRCQVYCPDGYTFAPDTKQLELFCSNDGWIIRNTEFSRVPPCQATCMPPCQNNGICLAAGVCQCPENYSGPLCQHKKSVCAAKPPVPKNSKVSCKNNLCHAECMRGFQFPDGSGITNIECRNGQWLHTKTGLAKMPDCGPTCSPACQNGGQCISFNICQCSKMHRGAFCQYSISSCNVTNTHFNGNYKCAYDTEEARCTFSCPEVRGLKVQGRLDIEYKCKYQQGVYLPAPLPKCVFPPGYTIKSGSVQVTHMQQAGRSYHGAFSGEITSELRSQREILLALLAKYKDLERRSEWWSSEETVTTLGSYSLYMSSEVDVVVDKSPRPALCTTWGGINIKTFDGLVFKAPLSCSHTLTTDKVSGTFDVTLKACPYGSGYGCAHTLKIQWQSVLYTLENLNGTMRLSTPTKQLPIPVQVMGMKVMPVAQHVQIDLESIGLKLDWDHQQYVAVHAGPAMWGKVGGLCGSLDGDYSNDLMSRTGKKLETVKAFADAWRVDDSSEMCRVENSAEMEFGIESCEQSKLQKAVSTCERLLANEKLSDCIKPFNYDALIRTCMADYCNCPNREKPESCNCDAIAMLAKECMFKGIQLQHGWRNLEVCPISCGFGRVYRACGPDVEPTCESDLTSSSPTKGKCNEGCFCPEGTVQYKDACITRELCPCTLRGREFKPEATIKKNCNTCTCKNGQWKCTDDKCGARCGAIGDPHYHTFDGKRYDFMGKCSYYLLKTPNMSVEAENVACSGAVSEALSYAAPDDPSCTKSVTIRFLLRDGTPATIKLDQGLTTVINDKPIAKLPKMMGLGEVLIRRASSTFLTVEFAGGIRIWWDGVSRVYVDAPASWRGQTQGLCGTFNSNTQDDFLTPEGDVETAIEAFADKWRTKDTCQFQAETHQGPHPCTLSPEKKALAEKHCDWILQDIFQECHFMVEPEQYYEDCLYDTCACKDDPEKCFCPILSAYGTECMRQGIKTGWRMTVKECAVKCPMGQVFDECGDGCALTCDDLPGKNSCTRECVEGCRCPHGEYINDQGVCVPKHKCHCSFDGMIFRPGYKEVRPGGKFLDLCTCADGVWDCQDADPGDDVKYPPSSELRSKCAKQPYAEFTKCAPKEPKTCKNMDKYVAESADCLPGCVCMEGYVYDTSRLACVLPTNCSCHHAGKSYDDGEKIKEDCNSCVCQAGNWKCSENGCESTCSVWGDSHFTTYDGHDFDFQGACDYVLSKGVFDNGDGFTITIQNVLCGTMGVTCSKSLEIALTGRVQESLLLSADATYSVDPNKSAIKKLRDSVNSKGHNTFHIYKSGVFVVVEVIPLKLQVKWDEGTRVYVKLGNEWRNKVSGLCGNYNGNSRDDMQTPSLGLETSAMLFGHAWKLQPHCAAPVAPIDACRQHPERETWAQLKCGALKSELFEPCHAEVPLERYLKRCIFDTCACDQGGDCECLCTAVAAYADACAQKGINIRWRSQHFCPMQCDPHCSEYKSCTPACAVETCDNFLDQGIAERMCNRENCIEGCHIKPCQDGFIYLNDTYRECVPKAECKPVCMVKDGKTYYEGDITFQDACATCRCSKRKEICSGVKCDAPAAAPTPAPLVQGTTEKPLATQNQTKCVRGWTRWFDNDADATEKTVRLNDEEKLPRYDRLENIYGTCLKQYMTKVECRVKNTHEPPEQMDENVACSLAVGLRCIGKCHDYELRVFCQCDAEPEPTTSKPIEKPQIGGSCDVGVVEYKEYPGDCHKFLHCQPKGVDGGWVYVEKTCGESMMFNPTMFNCDHIAIVQELIPSCGKRKPDPEPEHIMQCDEGKVWSECANQCENTCHFYGSILRKRGLCQRGEHCKPGCVDKLRPDCPKLGKYWRDENTCVHADECPCMDKAEQYVQPHKPVVGELEICQCIDNAFTCVPNKPEPTPEPTQRPFEPIVPILPVTLTPPLHCAPERLIPMIENGPHSLPDSIFNASSKLAPDHAPHKARLTKNPKTGSGSWSPQINDQMQYLEVNFGHAEPIYGVIMAGSPEFNNYVTLFKILHSHDGIAYNYLVDETDKPQMFNGPLDSREPVRTFFKIPIEASSLRIYPIKWHGSIAMRVELLICGELPTVTPSPTLPTSTEHPTLSLELECVDELGVDKGEMHERQLQASSLWQLHQSARKPRLLDLLKLSNAQAWRPLANTPNEFIEFDFLEPRNVSGFITKGGPDGWVTGYKVMFSKKKPTWNTVLAPNGQPRIFEANVDEHTPRTHHFKNPILTQYLKIVPAKWERNINMRIEPLGCFKPYPVLKEELIEATHEPTKCNVCDGIASSSPSSDSKCQCSDQLYWDGNKCVQRNLCPCVENYVSYPIGSKFENAACEECVCVLGGRNNCKPKKCPPCEERHLRRVITSDCFCKCEPCPKQQRLCPSSGDCIPEILWCNGVQDCADDEDASCRDSFTVEPDIKREKNETTVITCPAPVCPPQMKIKIIEKKARKMSKIFSFHKQVSIVDDGVSITKTKFVSSNEQVLAMPNNELNYQEEEECSEFTCVPIPTKEVNKNETITCVEPKCPEKYDVELDMSTAKAGDCLKYTCVLRPNKDDVCEISGKSFTTFDGTLFKYSPCSHILARDINNGSWTISVHQQCSDETRKVCHKVVTIQDLQAGNELVLLPHLKIKFNGFEFTVEQLINSPICKASFVVSQPGKTLLAVSTKYGFWVQLDDIGILKVGISSKFLRTVDGLCGYYNGNPRDDKRTPDGQVLANTEKFGNSWYDKRVPLDQCGDQKCTRQLQAKALQLCNIINHPTFAKCHKAVNYKQFSNNYCLEAACDCLQANNGDATACKCNILESFVKKCLSVNPLAQLTTWRAVHQCEISCPAPLVHTDCYKRRCEPSCDNLHGDDCPVLPDVCFPGCYCPEGTVRKGPKCVPIADCKDCVCKALGSSNYMTYDRKSFSFNGNCTYLLSRDVVLPGVHTFQVYVSMDDCKKLGQVSAINGTSCAKSLHVLNGDHVIHVQRVPQQPKALQVLVDGFEVKKMPYKDSWITLRQVVGKELVLNLPESHVELTASFEDLIFTLGVPSIKYGSKMEGLCGDCNEDASNDLQPNPAKKKPGIDVIQSWQADEPKLGLTDAQECLSEDVPKENCLPLPPEKDPCLQFYNEELFGKCPLVVDPIAYVSACQQDICKPGNTQQGVCVSLAAYAKECNKQGICTNWRRPQLCPYDCPSDMVYEPCGCAKNCDTVKAMSEYDAVNVKTQTVFHTVNSDDMCLSSERFEGCFCPAGQVMDGGKCIPEEACTKCDDGVHLPGDKWQPDKCTDCQCDAKGKSSCVEKKCQVEENICAEGYKPQTIVSAEECCPRYRCVPEPKESQKLCLAPLMPVCGPGQFKKQKNDVNGCPQYICECKPKEDCEPLVPPRELLPGEQLVKIDEGCCPTQKIVCKPEQCPPAPVNCQQRFYEVSTQQAPGACCPTHKCVPPKHLCIVQYEVEESSSFTKQVGDKWPHAKDVCKQEQCSYGPNGVAQVISTLEQCVTDCTPGYSYQKLDKTKCCGECVQTSCLFEQKLYEPNAQWSSPDNCTHYLCLKKDKLLMVSSSNEICPDVSQCAPHLVYVEGCCKRCKLEPQVEDLSTCLPVSLAESRTKELLKYTKPGHGVCVNAEPIKGFTDCEGACSSGSKYNKHTDMHEKFCTCCSIKSYQPISVKMVCDDGHTYNQRHEVPSNCGCSPCDEFSEGVIDVRMQGAKQLPMPLLQLLGH</sequence>
<reference evidence="18 19" key="1">
    <citation type="journal article" date="2007" name="Nature">
        <title>Evolution of genes and genomes on the Drosophila phylogeny.</title>
        <authorList>
            <consortium name="Drosophila 12 Genomes Consortium"/>
            <person name="Clark A.G."/>
            <person name="Eisen M.B."/>
            <person name="Smith D.R."/>
            <person name="Bergman C.M."/>
            <person name="Oliver B."/>
            <person name="Markow T.A."/>
            <person name="Kaufman T.C."/>
            <person name="Kellis M."/>
            <person name="Gelbart W."/>
            <person name="Iyer V.N."/>
            <person name="Pollard D.A."/>
            <person name="Sackton T.B."/>
            <person name="Larracuente A.M."/>
            <person name="Singh N.D."/>
            <person name="Abad J.P."/>
            <person name="Abt D.N."/>
            <person name="Adryan B."/>
            <person name="Aguade M."/>
            <person name="Akashi H."/>
            <person name="Anderson W.W."/>
            <person name="Aquadro C.F."/>
            <person name="Ardell D.H."/>
            <person name="Arguello R."/>
            <person name="Artieri C.G."/>
            <person name="Barbash D.A."/>
            <person name="Barker D."/>
            <person name="Barsanti P."/>
            <person name="Batterham P."/>
            <person name="Batzoglou S."/>
            <person name="Begun D."/>
            <person name="Bhutkar A."/>
            <person name="Blanco E."/>
            <person name="Bosak S.A."/>
            <person name="Bradley R.K."/>
            <person name="Brand A.D."/>
            <person name="Brent M.R."/>
            <person name="Brooks A.N."/>
            <person name="Brown R.H."/>
            <person name="Butlin R.K."/>
            <person name="Caggese C."/>
            <person name="Calvi B.R."/>
            <person name="Bernardo de Carvalho A."/>
            <person name="Caspi A."/>
            <person name="Castrezana S."/>
            <person name="Celniker S.E."/>
            <person name="Chang J.L."/>
            <person name="Chapple C."/>
            <person name="Chatterji S."/>
            <person name="Chinwalla A."/>
            <person name="Civetta A."/>
            <person name="Clifton S.W."/>
            <person name="Comeron J.M."/>
            <person name="Costello J.C."/>
            <person name="Coyne J.A."/>
            <person name="Daub J."/>
            <person name="David R.G."/>
            <person name="Delcher A.L."/>
            <person name="Delehaunty K."/>
            <person name="Do C.B."/>
            <person name="Ebling H."/>
            <person name="Edwards K."/>
            <person name="Eickbush T."/>
            <person name="Evans J.D."/>
            <person name="Filipski A."/>
            <person name="Findeiss S."/>
            <person name="Freyhult E."/>
            <person name="Fulton L."/>
            <person name="Fulton R."/>
            <person name="Garcia A.C."/>
            <person name="Gardiner A."/>
            <person name="Garfield D.A."/>
            <person name="Garvin B.E."/>
            <person name="Gibson G."/>
            <person name="Gilbert D."/>
            <person name="Gnerre S."/>
            <person name="Godfrey J."/>
            <person name="Good R."/>
            <person name="Gotea V."/>
            <person name="Gravely B."/>
            <person name="Greenberg A.J."/>
            <person name="Griffiths-Jones S."/>
            <person name="Gross S."/>
            <person name="Guigo R."/>
            <person name="Gustafson E.A."/>
            <person name="Haerty W."/>
            <person name="Hahn M.W."/>
            <person name="Halligan D.L."/>
            <person name="Halpern A.L."/>
            <person name="Halter G.M."/>
            <person name="Han M.V."/>
            <person name="Heger A."/>
            <person name="Hillier L."/>
            <person name="Hinrichs A.S."/>
            <person name="Holmes I."/>
            <person name="Hoskins R.A."/>
            <person name="Hubisz M.J."/>
            <person name="Hultmark D."/>
            <person name="Huntley M.A."/>
            <person name="Jaffe D.B."/>
            <person name="Jagadeeshan S."/>
            <person name="Jeck W.R."/>
            <person name="Johnson J."/>
            <person name="Jones C.D."/>
            <person name="Jordan W.C."/>
            <person name="Karpen G.H."/>
            <person name="Kataoka E."/>
            <person name="Keightley P.D."/>
            <person name="Kheradpour P."/>
            <person name="Kirkness E.F."/>
            <person name="Koerich L.B."/>
            <person name="Kristiansen K."/>
            <person name="Kudrna D."/>
            <person name="Kulathinal R.J."/>
            <person name="Kumar S."/>
            <person name="Kwok R."/>
            <person name="Lander E."/>
            <person name="Langley C.H."/>
            <person name="Lapoint R."/>
            <person name="Lazzaro B.P."/>
            <person name="Lee S.J."/>
            <person name="Levesque L."/>
            <person name="Li R."/>
            <person name="Lin C.F."/>
            <person name="Lin M.F."/>
            <person name="Lindblad-Toh K."/>
            <person name="Llopart A."/>
            <person name="Long M."/>
            <person name="Low L."/>
            <person name="Lozovsky E."/>
            <person name="Lu J."/>
            <person name="Luo M."/>
            <person name="Machado C.A."/>
            <person name="Makalowski W."/>
            <person name="Marzo M."/>
            <person name="Matsuda M."/>
            <person name="Matzkin L."/>
            <person name="McAllister B."/>
            <person name="McBride C.S."/>
            <person name="McKernan B."/>
            <person name="McKernan K."/>
            <person name="Mendez-Lago M."/>
            <person name="Minx P."/>
            <person name="Mollenhauer M.U."/>
            <person name="Montooth K."/>
            <person name="Mount S.M."/>
            <person name="Mu X."/>
            <person name="Myers E."/>
            <person name="Negre B."/>
            <person name="Newfeld S."/>
            <person name="Nielsen R."/>
            <person name="Noor M.A."/>
            <person name="O'Grady P."/>
            <person name="Pachter L."/>
            <person name="Papaceit M."/>
            <person name="Parisi M.J."/>
            <person name="Parisi M."/>
            <person name="Parts L."/>
            <person name="Pedersen J.S."/>
            <person name="Pesole G."/>
            <person name="Phillippy A.M."/>
            <person name="Ponting C.P."/>
            <person name="Pop M."/>
            <person name="Porcelli D."/>
            <person name="Powell J.R."/>
            <person name="Prohaska S."/>
            <person name="Pruitt K."/>
            <person name="Puig M."/>
            <person name="Quesneville H."/>
            <person name="Ram K.R."/>
            <person name="Rand D."/>
            <person name="Rasmussen M.D."/>
            <person name="Reed L.K."/>
            <person name="Reenan R."/>
            <person name="Reily A."/>
            <person name="Remington K.A."/>
            <person name="Rieger T.T."/>
            <person name="Ritchie M.G."/>
            <person name="Robin C."/>
            <person name="Rogers Y.H."/>
            <person name="Rohde C."/>
            <person name="Rozas J."/>
            <person name="Rubenfield M.J."/>
            <person name="Ruiz A."/>
            <person name="Russo S."/>
            <person name="Salzberg S.L."/>
            <person name="Sanchez-Gracia A."/>
            <person name="Saranga D.J."/>
            <person name="Sato H."/>
            <person name="Schaeffer S.W."/>
            <person name="Schatz M.C."/>
            <person name="Schlenke T."/>
            <person name="Schwartz R."/>
            <person name="Segarra C."/>
            <person name="Singh R.S."/>
            <person name="Sirot L."/>
            <person name="Sirota M."/>
            <person name="Sisneros N.B."/>
            <person name="Smith C.D."/>
            <person name="Smith T.F."/>
            <person name="Spieth J."/>
            <person name="Stage D.E."/>
            <person name="Stark A."/>
            <person name="Stephan W."/>
            <person name="Strausberg R.L."/>
            <person name="Strempel S."/>
            <person name="Sturgill D."/>
            <person name="Sutton G."/>
            <person name="Sutton G.G."/>
            <person name="Tao W."/>
            <person name="Teichmann S."/>
            <person name="Tobari Y.N."/>
            <person name="Tomimura Y."/>
            <person name="Tsolas J.M."/>
            <person name="Valente V.L."/>
            <person name="Venter E."/>
            <person name="Venter J.C."/>
            <person name="Vicario S."/>
            <person name="Vieira F.G."/>
            <person name="Vilella A.J."/>
            <person name="Villasante A."/>
            <person name="Walenz B."/>
            <person name="Wang J."/>
            <person name="Wasserman M."/>
            <person name="Watts T."/>
            <person name="Wilson D."/>
            <person name="Wilson R.K."/>
            <person name="Wing R.A."/>
            <person name="Wolfner M.F."/>
            <person name="Wong A."/>
            <person name="Wong G.K."/>
            <person name="Wu C.I."/>
            <person name="Wu G."/>
            <person name="Yamamoto D."/>
            <person name="Yang H.P."/>
            <person name="Yang S.P."/>
            <person name="Yorke J.A."/>
            <person name="Yoshida K."/>
            <person name="Zdobnov E."/>
            <person name="Zhang P."/>
            <person name="Zhang Y."/>
            <person name="Zimin A.V."/>
            <person name="Baldwin J."/>
            <person name="Abdouelleil A."/>
            <person name="Abdulkadir J."/>
            <person name="Abebe A."/>
            <person name="Abera B."/>
            <person name="Abreu J."/>
            <person name="Acer S.C."/>
            <person name="Aftuck L."/>
            <person name="Alexander A."/>
            <person name="An P."/>
            <person name="Anderson E."/>
            <person name="Anderson S."/>
            <person name="Arachi H."/>
            <person name="Azer M."/>
            <person name="Bachantsang P."/>
            <person name="Barry A."/>
            <person name="Bayul T."/>
            <person name="Berlin A."/>
            <person name="Bessette D."/>
            <person name="Bloom T."/>
            <person name="Blye J."/>
            <person name="Boguslavskiy L."/>
            <person name="Bonnet C."/>
            <person name="Boukhgalter B."/>
            <person name="Bourzgui I."/>
            <person name="Brown A."/>
            <person name="Cahill P."/>
            <person name="Channer S."/>
            <person name="Cheshatsang Y."/>
            <person name="Chuda L."/>
            <person name="Citroen M."/>
            <person name="Collymore A."/>
            <person name="Cooke P."/>
            <person name="Costello M."/>
            <person name="D'Aco K."/>
            <person name="Daza R."/>
            <person name="De Haan G."/>
            <person name="DeGray S."/>
            <person name="DeMaso C."/>
            <person name="Dhargay N."/>
            <person name="Dooley K."/>
            <person name="Dooley E."/>
            <person name="Doricent M."/>
            <person name="Dorje P."/>
            <person name="Dorjee K."/>
            <person name="Dupes A."/>
            <person name="Elong R."/>
            <person name="Falk J."/>
            <person name="Farina A."/>
            <person name="Faro S."/>
            <person name="Ferguson D."/>
            <person name="Fisher S."/>
            <person name="Foley C.D."/>
            <person name="Franke A."/>
            <person name="Friedrich D."/>
            <person name="Gadbois L."/>
            <person name="Gearin G."/>
            <person name="Gearin C.R."/>
            <person name="Giannoukos G."/>
            <person name="Goode T."/>
            <person name="Graham J."/>
            <person name="Grandbois E."/>
            <person name="Grewal S."/>
            <person name="Gyaltsen K."/>
            <person name="Hafez N."/>
            <person name="Hagos B."/>
            <person name="Hall J."/>
            <person name="Henson C."/>
            <person name="Hollinger A."/>
            <person name="Honan T."/>
            <person name="Huard M.D."/>
            <person name="Hughes L."/>
            <person name="Hurhula B."/>
            <person name="Husby M.E."/>
            <person name="Kamat A."/>
            <person name="Kanga B."/>
            <person name="Kashin S."/>
            <person name="Khazanovich D."/>
            <person name="Kisner P."/>
            <person name="Lance K."/>
            <person name="Lara M."/>
            <person name="Lee W."/>
            <person name="Lennon N."/>
            <person name="Letendre F."/>
            <person name="LeVine R."/>
            <person name="Lipovsky A."/>
            <person name="Liu X."/>
            <person name="Liu J."/>
            <person name="Liu S."/>
            <person name="Lokyitsang T."/>
            <person name="Lokyitsang Y."/>
            <person name="Lubonja R."/>
            <person name="Lui A."/>
            <person name="MacDonald P."/>
            <person name="Magnisalis V."/>
            <person name="Maru K."/>
            <person name="Matthews C."/>
            <person name="McCusker W."/>
            <person name="McDonough S."/>
            <person name="Mehta T."/>
            <person name="Meldrim J."/>
            <person name="Meneus L."/>
            <person name="Mihai O."/>
            <person name="Mihalev A."/>
            <person name="Mihova T."/>
            <person name="Mittelman R."/>
            <person name="Mlenga V."/>
            <person name="Montmayeur A."/>
            <person name="Mulrain L."/>
            <person name="Navidi A."/>
            <person name="Naylor J."/>
            <person name="Negash T."/>
            <person name="Nguyen T."/>
            <person name="Nguyen N."/>
            <person name="Nicol R."/>
            <person name="Norbu C."/>
            <person name="Norbu N."/>
            <person name="Novod N."/>
            <person name="O'Neill B."/>
            <person name="Osman S."/>
            <person name="Markiewicz E."/>
            <person name="Oyono O.L."/>
            <person name="Patti C."/>
            <person name="Phunkhang P."/>
            <person name="Pierre F."/>
            <person name="Priest M."/>
            <person name="Raghuraman S."/>
            <person name="Rege F."/>
            <person name="Reyes R."/>
            <person name="Rise C."/>
            <person name="Rogov P."/>
            <person name="Ross K."/>
            <person name="Ryan E."/>
            <person name="Settipalli S."/>
            <person name="Shea T."/>
            <person name="Sherpa N."/>
            <person name="Shi L."/>
            <person name="Shih D."/>
            <person name="Sparrow T."/>
            <person name="Spaulding J."/>
            <person name="Stalker J."/>
            <person name="Stange-Thomann N."/>
            <person name="Stavropoulos S."/>
            <person name="Stone C."/>
            <person name="Strader C."/>
            <person name="Tesfaye S."/>
            <person name="Thomson T."/>
            <person name="Thoulutsang Y."/>
            <person name="Thoulutsang D."/>
            <person name="Topham K."/>
            <person name="Topping I."/>
            <person name="Tsamla T."/>
            <person name="Vassiliev H."/>
            <person name="Vo A."/>
            <person name="Wangchuk T."/>
            <person name="Wangdi T."/>
            <person name="Weiand M."/>
            <person name="Wilkinson J."/>
            <person name="Wilson A."/>
            <person name="Yadav S."/>
            <person name="Young G."/>
            <person name="Yu Q."/>
            <person name="Zembek L."/>
            <person name="Zhong D."/>
            <person name="Zimmer A."/>
            <person name="Zwirko Z."/>
            <person name="Jaffe D.B."/>
            <person name="Alvarez P."/>
            <person name="Brockman W."/>
            <person name="Butler J."/>
            <person name="Chin C."/>
            <person name="Gnerre S."/>
            <person name="Grabherr M."/>
            <person name="Kleber M."/>
            <person name="Mauceli E."/>
            <person name="MacCallum I."/>
        </authorList>
    </citation>
    <scope>NUCLEOTIDE SEQUENCE [LARGE SCALE GENOMIC DNA]</scope>
    <source>
        <strain evidence="19">Tucson 15010-1051.87</strain>
    </source>
</reference>
<accession>B4LGT6</accession>
<keyword evidence="5" id="KW-0677">Repeat</keyword>
<dbReference type="SMART" id="SM00192">
    <property type="entry name" value="LDLa"/>
    <property type="match status" value="1"/>
</dbReference>
<dbReference type="Pfam" id="PF08742">
    <property type="entry name" value="C8"/>
    <property type="match status" value="5"/>
</dbReference>
<dbReference type="FunCoup" id="B4LGT6">
    <property type="interactions" value="20"/>
</dbReference>
<dbReference type="InterPro" id="IPR014853">
    <property type="entry name" value="VWF/SSPO/ZAN-like_Cys-rich_dom"/>
</dbReference>
<dbReference type="Pfam" id="PF00754">
    <property type="entry name" value="F5_F8_type_C"/>
    <property type="match status" value="2"/>
</dbReference>
<comment type="similarity">
    <text evidence="2">Belongs to the serine protease inhibitor-like (TIL domain-containing) family.</text>
</comment>
<dbReference type="InterPro" id="IPR036508">
    <property type="entry name" value="Chitin-bd_dom_sf"/>
</dbReference>
<feature type="disulfide bond" evidence="9">
    <location>
        <begin position="3755"/>
        <end position="3809"/>
    </location>
</feature>
<dbReference type="InterPro" id="IPR002557">
    <property type="entry name" value="Chitin-bd_dom"/>
</dbReference>
<dbReference type="HOGENOM" id="CLU_000204_0_0_1"/>
<dbReference type="SMART" id="SM00494">
    <property type="entry name" value="ChtBD2"/>
    <property type="match status" value="1"/>
</dbReference>
<feature type="domain" description="VWFD" evidence="17">
    <location>
        <begin position="849"/>
        <end position="1035"/>
    </location>
</feature>
<feature type="domain" description="Chitin-binding type-2" evidence="16">
    <location>
        <begin position="1856"/>
        <end position="1923"/>
    </location>
</feature>
<dbReference type="STRING" id="7244.B4LGT6"/>
<dbReference type="PANTHER" id="PTHR11339:SF386">
    <property type="entry name" value="HEMOLECTIN, ISOFORM A"/>
    <property type="match status" value="1"/>
</dbReference>
<dbReference type="Gene3D" id="2.60.120.260">
    <property type="entry name" value="Galactose-binding domain-like"/>
    <property type="match status" value="2"/>
</dbReference>
<dbReference type="FunFam" id="2.10.25.10:FF:000055">
    <property type="entry name" value="alpha-tectorin isoform X1"/>
    <property type="match status" value="1"/>
</dbReference>
<feature type="domain" description="VWFD" evidence="17">
    <location>
        <begin position="482"/>
        <end position="657"/>
    </location>
</feature>
<gene>
    <name evidence="18" type="primary">Dvir\GJ13839</name>
    <name evidence="18" type="ORF">Dvir_GJ13839</name>
</gene>
<keyword evidence="4" id="KW-0646">Protease inhibitor</keyword>
<dbReference type="PhylomeDB" id="B4LGT6"/>
<dbReference type="SUPFAM" id="SSF49785">
    <property type="entry name" value="Galactose-binding domain-like"/>
    <property type="match status" value="2"/>
</dbReference>
<dbReference type="InterPro" id="IPR001846">
    <property type="entry name" value="VWF_type-D"/>
</dbReference>
<dbReference type="InterPro" id="IPR002172">
    <property type="entry name" value="LDrepeatLR_classA_rpt"/>
</dbReference>
<comment type="subcellular location">
    <subcellularLocation>
        <location evidence="1">Secreted</location>
        <location evidence="1">Extracellular space</location>
    </subcellularLocation>
</comment>
<dbReference type="PROSITE" id="PS01208">
    <property type="entry name" value="VWFC_1"/>
    <property type="match status" value="1"/>
</dbReference>
<keyword evidence="8" id="KW-0325">Glycoprotein</keyword>
<feature type="disulfide bond" evidence="10">
    <location>
        <begin position="201"/>
        <end position="211"/>
    </location>
</feature>
<feature type="domain" description="F5/8 type C" evidence="13">
    <location>
        <begin position="2068"/>
        <end position="2223"/>
    </location>
</feature>
<proteinExistence type="inferred from homology"/>
<evidence type="ECO:0000256" key="1">
    <source>
        <dbReference type="ARBA" id="ARBA00004239"/>
    </source>
</evidence>
<evidence type="ECO:0000259" key="14">
    <source>
        <dbReference type="PROSITE" id="PS50026"/>
    </source>
</evidence>
<dbReference type="eggNOG" id="KOG1216">
    <property type="taxonomic scope" value="Eukaryota"/>
</dbReference>
<feature type="domain" description="EGF-like" evidence="14">
    <location>
        <begin position="198"/>
        <end position="229"/>
    </location>
</feature>
<evidence type="ECO:0000256" key="2">
    <source>
        <dbReference type="ARBA" id="ARBA00007611"/>
    </source>
</evidence>
<dbReference type="PROSITE" id="PS01225">
    <property type="entry name" value="CTCK_2"/>
    <property type="match status" value="1"/>
</dbReference>
<dbReference type="Pfam" id="PF23244">
    <property type="entry name" value="VWF"/>
    <property type="match status" value="1"/>
</dbReference>
<dbReference type="SMART" id="SM00215">
    <property type="entry name" value="VWC_out"/>
    <property type="match status" value="2"/>
</dbReference>
<comment type="caution">
    <text evidence="10">Lacks conserved residue(s) required for the propagation of feature annotation.</text>
</comment>
<dbReference type="CDD" id="cd19941">
    <property type="entry name" value="TIL"/>
    <property type="match status" value="7"/>
</dbReference>
<feature type="domain" description="VWFD" evidence="17">
    <location>
        <begin position="2698"/>
        <end position="2878"/>
    </location>
</feature>
<feature type="signal peptide" evidence="11">
    <location>
        <begin position="1"/>
        <end position="20"/>
    </location>
</feature>
<evidence type="ECO:0000256" key="9">
    <source>
        <dbReference type="PROSITE-ProRule" id="PRU00039"/>
    </source>
</evidence>
<feature type="disulfide bond" evidence="10">
    <location>
        <begin position="219"/>
        <end position="228"/>
    </location>
</feature>
<evidence type="ECO:0000313" key="19">
    <source>
        <dbReference type="Proteomes" id="UP000008792"/>
    </source>
</evidence>
<dbReference type="PROSITE" id="PS00022">
    <property type="entry name" value="EGF_1"/>
    <property type="match status" value="2"/>
</dbReference>
<name>B4LGT6_DROVI</name>
<dbReference type="SMART" id="SM00832">
    <property type="entry name" value="C8"/>
    <property type="match status" value="5"/>
</dbReference>
<dbReference type="InterPro" id="IPR000742">
    <property type="entry name" value="EGF"/>
</dbReference>
<evidence type="ECO:0000256" key="8">
    <source>
        <dbReference type="ARBA" id="ARBA00023180"/>
    </source>
</evidence>
<dbReference type="GO" id="GO:0007399">
    <property type="term" value="P:nervous system development"/>
    <property type="evidence" value="ECO:0007669"/>
    <property type="project" value="UniProtKB-ARBA"/>
</dbReference>
<keyword evidence="7 10" id="KW-1015">Disulfide bond</keyword>
<keyword evidence="19" id="KW-1185">Reference proteome</keyword>
<dbReference type="InterPro" id="IPR036084">
    <property type="entry name" value="Ser_inhib-like_sf"/>
</dbReference>
<feature type="chain" id="PRO_5002812578" description="Hemocytin" evidence="11">
    <location>
        <begin position="21"/>
        <end position="3842"/>
    </location>
</feature>
<dbReference type="SMART" id="SM00216">
    <property type="entry name" value="VWD"/>
    <property type="match status" value="5"/>
</dbReference>
<dbReference type="InterPro" id="IPR000421">
    <property type="entry name" value="FA58C"/>
</dbReference>
<dbReference type="SMART" id="SM00041">
    <property type="entry name" value="CT"/>
    <property type="match status" value="1"/>
</dbReference>
<evidence type="ECO:0008006" key="20">
    <source>
        <dbReference type="Google" id="ProtNLM"/>
    </source>
</evidence>
<dbReference type="PROSITE" id="PS50022">
    <property type="entry name" value="FA58C_3"/>
    <property type="match status" value="2"/>
</dbReference>
<dbReference type="KEGG" id="dvi:6622864"/>
<evidence type="ECO:0000256" key="3">
    <source>
        <dbReference type="ARBA" id="ARBA00009456"/>
    </source>
</evidence>
<dbReference type="Pfam" id="PF01826">
    <property type="entry name" value="TIL"/>
    <property type="match status" value="2"/>
</dbReference>
<dbReference type="PROSITE" id="PS01286">
    <property type="entry name" value="FA58C_2"/>
    <property type="match status" value="1"/>
</dbReference>
<dbReference type="OMA" id="TNQQVSC"/>
<dbReference type="InterPro" id="IPR050780">
    <property type="entry name" value="Mucin_vWF_Thrombospondin_sf"/>
</dbReference>
<dbReference type="Pfam" id="PF00094">
    <property type="entry name" value="VWD"/>
    <property type="match status" value="5"/>
</dbReference>
<dbReference type="GO" id="GO:0031012">
    <property type="term" value="C:extracellular matrix"/>
    <property type="evidence" value="ECO:0007669"/>
    <property type="project" value="TreeGrafter"/>
</dbReference>
<feature type="domain" description="VWFD" evidence="17">
    <location>
        <begin position="3030"/>
        <end position="3228"/>
    </location>
</feature>
<evidence type="ECO:0000256" key="11">
    <source>
        <dbReference type="SAM" id="SignalP"/>
    </source>
</evidence>
<keyword evidence="11" id="KW-0732">Signal</keyword>
<dbReference type="EMBL" id="CH940647">
    <property type="protein sequence ID" value="EDW70551.1"/>
    <property type="molecule type" value="Genomic_DNA"/>
</dbReference>
<comment type="similarity">
    <text evidence="3">Belongs to the thrombospondin family.</text>
</comment>
<dbReference type="Proteomes" id="UP000008792">
    <property type="component" value="Unassembled WGS sequence"/>
</dbReference>
<dbReference type="GO" id="GO:0008061">
    <property type="term" value="F:chitin binding"/>
    <property type="evidence" value="ECO:0007669"/>
    <property type="project" value="InterPro"/>
</dbReference>
<dbReference type="SMART" id="SM00231">
    <property type="entry name" value="FA58C"/>
    <property type="match status" value="2"/>
</dbReference>
<dbReference type="SMART" id="SM00181">
    <property type="entry name" value="EGF"/>
    <property type="match status" value="2"/>
</dbReference>
<evidence type="ECO:0000256" key="7">
    <source>
        <dbReference type="ARBA" id="ARBA00023157"/>
    </source>
</evidence>
<dbReference type="InterPro" id="IPR001007">
    <property type="entry name" value="VWF_dom"/>
</dbReference>